<dbReference type="Proteomes" id="UP001287286">
    <property type="component" value="Unassembled WGS sequence"/>
</dbReference>
<evidence type="ECO:0000313" key="7">
    <source>
        <dbReference type="EMBL" id="KAK4088451.1"/>
    </source>
</evidence>
<dbReference type="EMBL" id="LCWV01000008">
    <property type="protein sequence ID" value="PWI71100.1"/>
    <property type="molecule type" value="Genomic_DNA"/>
</dbReference>
<evidence type="ECO:0000313" key="8">
    <source>
        <dbReference type="EMBL" id="PWI71100.1"/>
    </source>
</evidence>
<evidence type="ECO:0000313" key="10">
    <source>
        <dbReference type="Proteomes" id="UP001287286"/>
    </source>
</evidence>
<name>A0A2U3E9B5_PURLI</name>
<dbReference type="GO" id="GO:0000976">
    <property type="term" value="F:transcription cis-regulatory region binding"/>
    <property type="evidence" value="ECO:0007669"/>
    <property type="project" value="TreeGrafter"/>
</dbReference>
<reference evidence="8" key="1">
    <citation type="submission" date="2015-05" db="EMBL/GenBank/DDBJ databases">
        <authorList>
            <person name="Wang D.B."/>
            <person name="Wang M."/>
        </authorList>
    </citation>
    <scope>NUCLEOTIDE SEQUENCE</scope>
    <source>
        <strain evidence="8">36-1</strain>
    </source>
</reference>
<evidence type="ECO:0000256" key="3">
    <source>
        <dbReference type="ARBA" id="ARBA00023125"/>
    </source>
</evidence>
<dbReference type="GO" id="GO:0005634">
    <property type="term" value="C:nucleus"/>
    <property type="evidence" value="ECO:0007669"/>
    <property type="project" value="UniProtKB-SubCell"/>
</dbReference>
<keyword evidence="5" id="KW-0539">Nucleus</keyword>
<keyword evidence="3" id="KW-0238">DNA-binding</keyword>
<keyword evidence="10" id="KW-1185">Reference proteome</keyword>
<reference evidence="7 10" key="4">
    <citation type="journal article" date="2024" name="Microbiol. Resour. Announc.">
        <title>Genome annotations for the ascomycete fungi Trichoderma harzianum, Trichoderma aggressivum, and Purpureocillium lilacinum.</title>
        <authorList>
            <person name="Beijen E.P.W."/>
            <person name="Ohm R.A."/>
        </authorList>
    </citation>
    <scope>NUCLEOTIDE SEQUENCE [LARGE SCALE GENOMIC DNA]</scope>
    <source>
        <strain evidence="7 10">CBS 150709</strain>
    </source>
</reference>
<dbReference type="Proteomes" id="UP000245956">
    <property type="component" value="Unassembled WGS sequence"/>
</dbReference>
<reference evidence="7" key="3">
    <citation type="submission" date="2023-11" db="EMBL/GenBank/DDBJ databases">
        <authorList>
            <person name="Beijen E."/>
            <person name="Ohm R.A."/>
        </authorList>
    </citation>
    <scope>NUCLEOTIDE SEQUENCE</scope>
    <source>
        <strain evidence="7">CBS 150709</strain>
    </source>
</reference>
<evidence type="ECO:0000256" key="5">
    <source>
        <dbReference type="ARBA" id="ARBA00023242"/>
    </source>
</evidence>
<dbReference type="AlphaFoldDB" id="A0A2U3E9B5"/>
<dbReference type="PANTHER" id="PTHR31845">
    <property type="entry name" value="FINGER DOMAIN PROTEIN, PUTATIVE-RELATED"/>
    <property type="match status" value="1"/>
</dbReference>
<dbReference type="PANTHER" id="PTHR31845:SF39">
    <property type="entry name" value="TRANSCRIPTION FACTOR PBCR-RELATED"/>
    <property type="match status" value="1"/>
</dbReference>
<evidence type="ECO:0000256" key="6">
    <source>
        <dbReference type="SAM" id="MobiDB-lite"/>
    </source>
</evidence>
<comment type="subcellular location">
    <subcellularLocation>
        <location evidence="1">Nucleus</location>
    </subcellularLocation>
</comment>
<reference evidence="8 9" key="2">
    <citation type="journal article" date="2016" name="Front. Microbiol.">
        <title>Genome and transcriptome sequences reveal the specific parasitism of the nematophagous Purpureocillium lilacinum 36-1.</title>
        <authorList>
            <person name="Xie J."/>
            <person name="Li S."/>
            <person name="Mo C."/>
            <person name="Xiao X."/>
            <person name="Peng D."/>
            <person name="Wang G."/>
            <person name="Xiao Y."/>
        </authorList>
    </citation>
    <scope>NUCLEOTIDE SEQUENCE [LARGE SCALE GENOMIC DNA]</scope>
    <source>
        <strain evidence="8 9">36-1</strain>
    </source>
</reference>
<organism evidence="8 9">
    <name type="scientific">Purpureocillium lilacinum</name>
    <name type="common">Paecilomyces lilacinus</name>
    <dbReference type="NCBI Taxonomy" id="33203"/>
    <lineage>
        <taxon>Eukaryota</taxon>
        <taxon>Fungi</taxon>
        <taxon>Dikarya</taxon>
        <taxon>Ascomycota</taxon>
        <taxon>Pezizomycotina</taxon>
        <taxon>Sordariomycetes</taxon>
        <taxon>Hypocreomycetidae</taxon>
        <taxon>Hypocreales</taxon>
        <taxon>Ophiocordycipitaceae</taxon>
        <taxon>Purpureocillium</taxon>
    </lineage>
</organism>
<feature type="region of interest" description="Disordered" evidence="6">
    <location>
        <begin position="71"/>
        <end position="113"/>
    </location>
</feature>
<dbReference type="GO" id="GO:0008270">
    <property type="term" value="F:zinc ion binding"/>
    <property type="evidence" value="ECO:0007669"/>
    <property type="project" value="InterPro"/>
</dbReference>
<dbReference type="GO" id="GO:0000981">
    <property type="term" value="F:DNA-binding transcription factor activity, RNA polymerase II-specific"/>
    <property type="evidence" value="ECO:0007669"/>
    <property type="project" value="InterPro"/>
</dbReference>
<comment type="caution">
    <text evidence="8">The sequence shown here is derived from an EMBL/GenBank/DDBJ whole genome shotgun (WGS) entry which is preliminary data.</text>
</comment>
<protein>
    <recommendedName>
        <fullName evidence="11">Zn(2)-C6 fungal-type domain-containing protein</fullName>
    </recommendedName>
</protein>
<dbReference type="EMBL" id="JAWRVI010000025">
    <property type="protein sequence ID" value="KAK4088451.1"/>
    <property type="molecule type" value="Genomic_DNA"/>
</dbReference>
<dbReference type="InterPro" id="IPR001138">
    <property type="entry name" value="Zn2Cys6_DnaBD"/>
</dbReference>
<evidence type="ECO:0000256" key="1">
    <source>
        <dbReference type="ARBA" id="ARBA00004123"/>
    </source>
</evidence>
<sequence length="658" mass="72169">MDATAEDLTTSGAARKRISTACEACRATKIRCQPSEQPGVCQKYAHRLRTPLVNRVACLLESGRCLASKRECVSRTGPRTRRSRKAKLAEESSSSRPLPPPQQGPGPSSTFSIDFAVPAKPEVDDNFDTLRESHAQFIEKLFPEDDDAVSMSDLTTTSFGGGLQTPPSSSAHSHSIQDFQGKPSFNLASAESLLKSFRSMLQFFPCILLPPDATVSHLAATRPFVLLAILAAASGSRTLQGHSLYDDEFRKVLGLKFVAGGERSLELLQGILIYCGWYPFHLRPKNKQAIQYIRMATDLIQDLELDQEFETSTDPMAPEVTEQQLDGIRAYMASIYMVSTFVVTWKNRKGMSVSFSSWTNTCSEILDRNAQVEGDNVLASLYRLSGILYEAAEAIHERKGQSEQHGRLLLAGLELQFRELQSMTSPSIAASVPIKLQTMFNSIYLDGGAILKLPQGTYSASSCSGPLPPTASKLRDATCKLKLFLDHVSNLEEPTFLAFTLNDWTRLILAIILALRLSFPVSQCPEFDTAWARSQLQFGDFLARMCREEDLTPASKKVDVLSASRVVMRVVRDKYERRVRAALEGAALPGKGPGCPMLDGSLEQYFPIWDAGFAPMGTPHGHAPDGSGGTAAQPVFHDLWATMTMGWASGEGMFGDAD</sequence>
<keyword evidence="4" id="KW-0804">Transcription</keyword>
<keyword evidence="2" id="KW-0805">Transcription regulation</keyword>
<evidence type="ECO:0008006" key="11">
    <source>
        <dbReference type="Google" id="ProtNLM"/>
    </source>
</evidence>
<gene>
    <name evidence="8" type="ORF">PCL_12468</name>
    <name evidence="7" type="ORF">Purlil1_7330</name>
</gene>
<dbReference type="CDD" id="cd00067">
    <property type="entry name" value="GAL4"/>
    <property type="match status" value="1"/>
</dbReference>
<dbReference type="InterPro" id="IPR051089">
    <property type="entry name" value="prtT"/>
</dbReference>
<evidence type="ECO:0000256" key="4">
    <source>
        <dbReference type="ARBA" id="ARBA00023163"/>
    </source>
</evidence>
<proteinExistence type="predicted"/>
<evidence type="ECO:0000313" key="9">
    <source>
        <dbReference type="Proteomes" id="UP000245956"/>
    </source>
</evidence>
<accession>A0A2U3E9B5</accession>
<evidence type="ECO:0000256" key="2">
    <source>
        <dbReference type="ARBA" id="ARBA00023015"/>
    </source>
</evidence>